<feature type="region of interest" description="Disordered" evidence="1">
    <location>
        <begin position="308"/>
        <end position="383"/>
    </location>
</feature>
<feature type="non-terminal residue" evidence="2">
    <location>
        <position position="1"/>
    </location>
</feature>
<feature type="compositionally biased region" description="Basic and acidic residues" evidence="1">
    <location>
        <begin position="357"/>
        <end position="373"/>
    </location>
</feature>
<gene>
    <name evidence="2" type="ORF">g.25759</name>
</gene>
<evidence type="ECO:0000313" key="2">
    <source>
        <dbReference type="EMBL" id="JAS60709.1"/>
    </source>
</evidence>
<feature type="compositionally biased region" description="Basic and acidic residues" evidence="1">
    <location>
        <begin position="318"/>
        <end position="329"/>
    </location>
</feature>
<feature type="compositionally biased region" description="Basic and acidic residues" evidence="1">
    <location>
        <begin position="336"/>
        <end position="349"/>
    </location>
</feature>
<evidence type="ECO:0000256" key="1">
    <source>
        <dbReference type="SAM" id="MobiDB-lite"/>
    </source>
</evidence>
<reference evidence="2" key="1">
    <citation type="submission" date="2015-11" db="EMBL/GenBank/DDBJ databases">
        <title>De novo transcriptome assembly of four potential Pierce s Disease insect vectors from Arizona vineyards.</title>
        <authorList>
            <person name="Tassone E.E."/>
        </authorList>
    </citation>
    <scope>NUCLEOTIDE SEQUENCE</scope>
</reference>
<dbReference type="EMBL" id="GECZ01009060">
    <property type="protein sequence ID" value="JAS60709.1"/>
    <property type="molecule type" value="Transcribed_RNA"/>
</dbReference>
<protein>
    <submittedName>
        <fullName evidence="2">Uncharacterized protein</fullName>
    </submittedName>
</protein>
<dbReference type="AlphaFoldDB" id="A0A1B6GE43"/>
<accession>A0A1B6GE43</accession>
<feature type="region of interest" description="Disordered" evidence="1">
    <location>
        <begin position="650"/>
        <end position="679"/>
    </location>
</feature>
<feature type="compositionally biased region" description="Basic and acidic residues" evidence="1">
    <location>
        <begin position="198"/>
        <end position="222"/>
    </location>
</feature>
<name>A0A1B6GE43_9HEMI</name>
<organism evidence="2">
    <name type="scientific">Cuerna arida</name>
    <dbReference type="NCBI Taxonomy" id="1464854"/>
    <lineage>
        <taxon>Eukaryota</taxon>
        <taxon>Metazoa</taxon>
        <taxon>Ecdysozoa</taxon>
        <taxon>Arthropoda</taxon>
        <taxon>Hexapoda</taxon>
        <taxon>Insecta</taxon>
        <taxon>Pterygota</taxon>
        <taxon>Neoptera</taxon>
        <taxon>Paraneoptera</taxon>
        <taxon>Hemiptera</taxon>
        <taxon>Auchenorrhyncha</taxon>
        <taxon>Membracoidea</taxon>
        <taxon>Cicadellidae</taxon>
        <taxon>Cicadellinae</taxon>
        <taxon>Proconiini</taxon>
        <taxon>Cuerna</taxon>
    </lineage>
</organism>
<sequence>EVKDSDGYNAENGRLKLASQKRGNTDSLDIFRTDKGRLTLDCMRKMLSITDNKNATNYVDSKKGRHSILDIIDLDEEEPVKTYCERKCSMEGDKIVEGKKIPIRPGFKERRLSQESEISKQVKLDVLKTGSIDLILTNFDTRGQRLSRDYGNENSIDYSAEKRPSTLYNVRKTHQSQLEFTDSTDNNAKNASVRLDLEENRPKQFGPEERYPVGEDKEKNKTGPDITNGFVNGSRLMNPIKADSEKSRFVLKSNQQLITYDEPSNNDLLNESDRIPIQVDGEKKYLQIGDGVGMSLYKIADKRLSSLKEIKSTPMHPEPGERLLTRESETGNSGEFYRRKTTPEKDEGRQPSLPPHDNGDGFKRHEDRGRDEKESEDASISSVEETEEYRVRLLISGHFHPGETPMFIIQEYEADSGVFDDQVVDIKRIQNIEDVNVNIAGKFYKENIIRERDDKSLFLNIKPHTIEIDHQTSKIYYDTFEDSFKIENLVDVVLKGRFVASTITREITPMLSFNIKKLDPGSVSSDNSMKNFTKKKPHLNITRFDQTIEMKGNPYKSQYLETSVVNIAREANVSFGKVANKVGTSSFDIDDELTISEPSHSNFGSLELTVDDWKPKQSGLYSYLPVIPLSLQKSLTSYNMEIIEVSGENKEIENTPQIKKRTRRRDAKQGEKPQKGANNTISEGTEYICRIKDYRPKKRKCFNFF</sequence>
<feature type="region of interest" description="Disordered" evidence="1">
    <location>
        <begin position="198"/>
        <end position="229"/>
    </location>
</feature>
<proteinExistence type="predicted"/>